<dbReference type="EMBL" id="CTRI01000004">
    <property type="protein sequence ID" value="CQR29678.1"/>
    <property type="molecule type" value="Genomic_DNA"/>
</dbReference>
<reference evidence="1 2" key="1">
    <citation type="submission" date="2015-03" db="EMBL/GenBank/DDBJ databases">
        <authorList>
            <person name="Regsiter A."/>
            <person name="william w."/>
        </authorList>
    </citation>
    <scope>NUCLEOTIDE SEQUENCE [LARGE SCALE GENOMIC DNA]</scope>
    <source>
        <strain evidence="1 2">CB1</strain>
    </source>
</reference>
<proteinExistence type="predicted"/>
<protein>
    <submittedName>
        <fullName evidence="1">Uncharacterized protein</fullName>
    </submittedName>
</protein>
<gene>
    <name evidence="1" type="ORF">THICB1_120135</name>
</gene>
<dbReference type="Proteomes" id="UP000078599">
    <property type="component" value="Unassembled WGS sequence"/>
</dbReference>
<sequence length="72" mass="7886">MKHPGQFCVGITFKRGAIFVRHEQIGDCAIENTLRVASGLNFGAFQPAYGKPGAWLKSAPAPTQYLHGRSQR</sequence>
<organism evidence="1 2">
    <name type="scientific">Thiomonas arsenitoxydans (strain DSM 22701 / CIP 110005 / 3As)</name>
    <dbReference type="NCBI Taxonomy" id="426114"/>
    <lineage>
        <taxon>Bacteria</taxon>
        <taxon>Pseudomonadati</taxon>
        <taxon>Pseudomonadota</taxon>
        <taxon>Betaproteobacteria</taxon>
        <taxon>Burkholderiales</taxon>
        <taxon>Thiomonas</taxon>
    </lineage>
</organism>
<keyword evidence="2" id="KW-1185">Reference proteome</keyword>
<name>A0ABP1Z344_THIA3</name>
<accession>A0ABP1Z344</accession>
<evidence type="ECO:0000313" key="1">
    <source>
        <dbReference type="EMBL" id="CQR29678.1"/>
    </source>
</evidence>
<comment type="caution">
    <text evidence="1">The sequence shown here is derived from an EMBL/GenBank/DDBJ whole genome shotgun (WGS) entry which is preliminary data.</text>
</comment>
<evidence type="ECO:0000313" key="2">
    <source>
        <dbReference type="Proteomes" id="UP000078599"/>
    </source>
</evidence>